<dbReference type="Pfam" id="PF05014">
    <property type="entry name" value="Nuc_deoxyrib_tr"/>
    <property type="match status" value="1"/>
</dbReference>
<dbReference type="AlphaFoldDB" id="A0A1X0VGF0"/>
<organism evidence="1 2">
    <name type="scientific">Leuconostoc pseudomesenteroides</name>
    <dbReference type="NCBI Taxonomy" id="33968"/>
    <lineage>
        <taxon>Bacteria</taxon>
        <taxon>Bacillati</taxon>
        <taxon>Bacillota</taxon>
        <taxon>Bacilli</taxon>
        <taxon>Lactobacillales</taxon>
        <taxon>Lactobacillaceae</taxon>
        <taxon>Leuconostoc</taxon>
    </lineage>
</organism>
<gene>
    <name evidence="1" type="ORF">BMR96_00590</name>
</gene>
<protein>
    <submittedName>
        <fullName evidence="1">Nucleoside 2-deoxyribosyltransferase</fullName>
    </submittedName>
</protein>
<dbReference type="RefSeq" id="WP_004915811.1">
    <property type="nucleotide sequence ID" value="NZ_MPLS01000001.1"/>
</dbReference>
<dbReference type="GO" id="GO:0016740">
    <property type="term" value="F:transferase activity"/>
    <property type="evidence" value="ECO:0007669"/>
    <property type="project" value="UniProtKB-KW"/>
</dbReference>
<dbReference type="Proteomes" id="UP000192288">
    <property type="component" value="Unassembled WGS sequence"/>
</dbReference>
<keyword evidence="1" id="KW-0808">Transferase</keyword>
<name>A0A1X0VGF0_LEUPS</name>
<dbReference type="SUPFAM" id="SSF52309">
    <property type="entry name" value="N-(deoxy)ribosyltransferase-like"/>
    <property type="match status" value="1"/>
</dbReference>
<dbReference type="Gene3D" id="3.40.50.450">
    <property type="match status" value="1"/>
</dbReference>
<dbReference type="GeneID" id="97229847"/>
<accession>A0A1X0VGF0</accession>
<dbReference type="EMBL" id="MPLS01000001">
    <property type="protein sequence ID" value="ORI98783.1"/>
    <property type="molecule type" value="Genomic_DNA"/>
</dbReference>
<sequence length="146" mass="16435">MPQIYLAAPFFSDEQIDRAKRIESALDANPTVKDYYSPRQNQKTENPEFSAPWAAEVFQRDVTNVMAADIIVSVIDYRDNDADSGTAFEQGMAWVAKKPIVVVNELQFPVNLMLSESLTAYVTAAEALKTYNFEQTPKIPFTGELF</sequence>
<reference evidence="1 2" key="1">
    <citation type="journal article" date="2017" name="Front. Microbiol.">
        <title>Genomic Characterization of Dairy Associated Leuconostoc Species and Diversity of Leuconostocs in Undefined Mixed Mesophilic Starter Cultures.</title>
        <authorList>
            <person name="Frantzen C.A."/>
            <person name="Kot W."/>
            <person name="Pedersen T.B."/>
            <person name="Ardo Y.M."/>
            <person name="Broadbent J.R."/>
            <person name="Neve H."/>
            <person name="Hansen L.H."/>
            <person name="Dal Bello F."/>
            <person name="Ostlie H.M."/>
            <person name="Kleppen H.P."/>
            <person name="Vogensen F.K."/>
            <person name="Holo H."/>
        </authorList>
    </citation>
    <scope>NUCLEOTIDE SEQUENCE [LARGE SCALE GENOMIC DNA]</scope>
    <source>
        <strain evidence="1 2">LMGCF08</strain>
    </source>
</reference>
<proteinExistence type="predicted"/>
<dbReference type="eggNOG" id="COG3613">
    <property type="taxonomic scope" value="Bacteria"/>
</dbReference>
<evidence type="ECO:0000313" key="1">
    <source>
        <dbReference type="EMBL" id="ORI98783.1"/>
    </source>
</evidence>
<comment type="caution">
    <text evidence="1">The sequence shown here is derived from an EMBL/GenBank/DDBJ whole genome shotgun (WGS) entry which is preliminary data.</text>
</comment>
<evidence type="ECO:0000313" key="2">
    <source>
        <dbReference type="Proteomes" id="UP000192288"/>
    </source>
</evidence>
<dbReference type="InterPro" id="IPR007710">
    <property type="entry name" value="Nucleoside_deoxyribTrfase"/>
</dbReference>
<dbReference type="STRING" id="33968.BMS77_03410"/>